<dbReference type="SUPFAM" id="SSF50199">
    <property type="entry name" value="Staphylococcal nuclease"/>
    <property type="match status" value="1"/>
</dbReference>
<sequence length="239" mass="26933">MAQLTNPCRHNPQPITNRILKSFDDFVSNADEEGCSYMSWLSIRFKEMVTASFMLYLINCIVLLTTTLFKENRLLNSLNITRKCTGGYVPMANNDYLKKMSKSGEWGDHVTLQAAADWGLLAFYGLPLPHTLVQLTVGVPTSMPAGVKYEVQTFPLLNRGIDAPENEMPYGKEAKEELTKIVQGKCLRVLVYGEDRYGRCVVDIYCDGKFVQVLFLCTLVSFVLVNAELTYPSFLTARN</sequence>
<dbReference type="GO" id="GO:0016787">
    <property type="term" value="F:hydrolase activity"/>
    <property type="evidence" value="ECO:0007669"/>
    <property type="project" value="UniProtKB-KW"/>
</dbReference>
<reference evidence="6 7" key="1">
    <citation type="journal article" date="2018" name="Sci. Data">
        <title>The draft genome sequence of cork oak.</title>
        <authorList>
            <person name="Ramos A.M."/>
            <person name="Usie A."/>
            <person name="Barbosa P."/>
            <person name="Barros P.M."/>
            <person name="Capote T."/>
            <person name="Chaves I."/>
            <person name="Simoes F."/>
            <person name="Abreu I."/>
            <person name="Carrasquinho I."/>
            <person name="Faro C."/>
            <person name="Guimaraes J.B."/>
            <person name="Mendonca D."/>
            <person name="Nobrega F."/>
            <person name="Rodrigues L."/>
            <person name="Saibo N.J.M."/>
            <person name="Varela M.C."/>
            <person name="Egas C."/>
            <person name="Matos J."/>
            <person name="Miguel C.M."/>
            <person name="Oliveira M.M."/>
            <person name="Ricardo C.P."/>
            <person name="Goncalves S."/>
        </authorList>
    </citation>
    <scope>NUCLEOTIDE SEQUENCE [LARGE SCALE GENOMIC DNA]</scope>
    <source>
        <strain evidence="7">cv. HL8</strain>
    </source>
</reference>
<evidence type="ECO:0000259" key="5">
    <source>
        <dbReference type="Pfam" id="PF00565"/>
    </source>
</evidence>
<dbReference type="Proteomes" id="UP000237347">
    <property type="component" value="Unassembled WGS sequence"/>
</dbReference>
<accession>A0AAW0K7N1</accession>
<organism evidence="6 7">
    <name type="scientific">Quercus suber</name>
    <name type="common">Cork oak</name>
    <dbReference type="NCBI Taxonomy" id="58331"/>
    <lineage>
        <taxon>Eukaryota</taxon>
        <taxon>Viridiplantae</taxon>
        <taxon>Streptophyta</taxon>
        <taxon>Embryophyta</taxon>
        <taxon>Tracheophyta</taxon>
        <taxon>Spermatophyta</taxon>
        <taxon>Magnoliopsida</taxon>
        <taxon>eudicotyledons</taxon>
        <taxon>Gunneridae</taxon>
        <taxon>Pentapetalae</taxon>
        <taxon>rosids</taxon>
        <taxon>fabids</taxon>
        <taxon>Fagales</taxon>
        <taxon>Fagaceae</taxon>
        <taxon>Quercus</taxon>
    </lineage>
</organism>
<keyword evidence="2" id="KW-0255">Endonuclease</keyword>
<dbReference type="EMBL" id="PKMF04000380">
    <property type="protein sequence ID" value="KAK7834943.1"/>
    <property type="molecule type" value="Genomic_DNA"/>
</dbReference>
<evidence type="ECO:0000313" key="6">
    <source>
        <dbReference type="EMBL" id="KAK7834943.1"/>
    </source>
</evidence>
<dbReference type="Gene3D" id="2.40.50.90">
    <property type="match status" value="1"/>
</dbReference>
<feature type="domain" description="TNase-like" evidence="5">
    <location>
        <begin position="160"/>
        <end position="212"/>
    </location>
</feature>
<keyword evidence="4" id="KW-0812">Transmembrane</keyword>
<dbReference type="GO" id="GO:0005737">
    <property type="term" value="C:cytoplasm"/>
    <property type="evidence" value="ECO:0007669"/>
    <property type="project" value="TreeGrafter"/>
</dbReference>
<dbReference type="PANTHER" id="PTHR12302:SF3">
    <property type="entry name" value="SERINE_THREONINE-PROTEIN KINASE 31"/>
    <property type="match status" value="1"/>
</dbReference>
<evidence type="ECO:0000256" key="1">
    <source>
        <dbReference type="ARBA" id="ARBA00022722"/>
    </source>
</evidence>
<protein>
    <submittedName>
        <fullName evidence="6">Staphylococcal-like nuclease can1</fullName>
    </submittedName>
</protein>
<dbReference type="AlphaFoldDB" id="A0AAW0K7N1"/>
<evidence type="ECO:0000256" key="4">
    <source>
        <dbReference type="SAM" id="Phobius"/>
    </source>
</evidence>
<dbReference type="InterPro" id="IPR016071">
    <property type="entry name" value="Staphylococal_nuclease_OB-fold"/>
</dbReference>
<keyword evidence="3" id="KW-0378">Hydrolase</keyword>
<evidence type="ECO:0000313" key="7">
    <source>
        <dbReference type="Proteomes" id="UP000237347"/>
    </source>
</evidence>
<keyword evidence="7" id="KW-1185">Reference proteome</keyword>
<keyword evidence="4" id="KW-0472">Membrane</keyword>
<proteinExistence type="predicted"/>
<dbReference type="PANTHER" id="PTHR12302">
    <property type="entry name" value="EBNA2 BINDING PROTEIN P100"/>
    <property type="match status" value="1"/>
</dbReference>
<dbReference type="Pfam" id="PF00565">
    <property type="entry name" value="SNase"/>
    <property type="match status" value="1"/>
</dbReference>
<dbReference type="GO" id="GO:0004519">
    <property type="term" value="F:endonuclease activity"/>
    <property type="evidence" value="ECO:0007669"/>
    <property type="project" value="UniProtKB-KW"/>
</dbReference>
<gene>
    <name evidence="6" type="primary">CAN1</name>
    <name evidence="6" type="ORF">CFP56_023991</name>
</gene>
<feature type="transmembrane region" description="Helical" evidence="4">
    <location>
        <begin position="48"/>
        <end position="69"/>
    </location>
</feature>
<dbReference type="InterPro" id="IPR035437">
    <property type="entry name" value="SNase_OB-fold_sf"/>
</dbReference>
<evidence type="ECO:0000256" key="2">
    <source>
        <dbReference type="ARBA" id="ARBA00022759"/>
    </source>
</evidence>
<evidence type="ECO:0000256" key="3">
    <source>
        <dbReference type="ARBA" id="ARBA00022801"/>
    </source>
</evidence>
<comment type="caution">
    <text evidence="6">The sequence shown here is derived from an EMBL/GenBank/DDBJ whole genome shotgun (WGS) entry which is preliminary data.</text>
</comment>
<keyword evidence="1" id="KW-0540">Nuclease</keyword>
<name>A0AAW0K7N1_QUESU</name>
<keyword evidence="4" id="KW-1133">Transmembrane helix</keyword>
<dbReference type="Gene3D" id="6.10.20.180">
    <property type="match status" value="1"/>
</dbReference>